<dbReference type="GO" id="GO:0016853">
    <property type="term" value="F:isomerase activity"/>
    <property type="evidence" value="ECO:0007669"/>
    <property type="project" value="UniProtKB-KW"/>
</dbReference>
<protein>
    <submittedName>
        <fullName evidence="2">Protein-disulfide isomerase</fullName>
    </submittedName>
</protein>
<dbReference type="InterPro" id="IPR036249">
    <property type="entry name" value="Thioredoxin-like_sf"/>
</dbReference>
<proteinExistence type="predicted"/>
<evidence type="ECO:0000313" key="2">
    <source>
        <dbReference type="EMBL" id="ATZ94138.1"/>
    </source>
</evidence>
<dbReference type="EMBL" id="CP025003">
    <property type="protein sequence ID" value="ATZ94138.1"/>
    <property type="molecule type" value="Genomic_DNA"/>
</dbReference>
<evidence type="ECO:0000259" key="1">
    <source>
        <dbReference type="Pfam" id="PF01323"/>
    </source>
</evidence>
<evidence type="ECO:0000313" key="3">
    <source>
        <dbReference type="Proteomes" id="UP000231901"/>
    </source>
</evidence>
<dbReference type="KEGG" id="dfn:CVE23_09285"/>
<dbReference type="SUPFAM" id="SSF52833">
    <property type="entry name" value="Thioredoxin-like"/>
    <property type="match status" value="1"/>
</dbReference>
<dbReference type="Gene3D" id="3.40.30.10">
    <property type="entry name" value="Glutaredoxin"/>
    <property type="match status" value="1"/>
</dbReference>
<dbReference type="Proteomes" id="UP000231901">
    <property type="component" value="Chromosome"/>
</dbReference>
<dbReference type="GO" id="GO:0016491">
    <property type="term" value="F:oxidoreductase activity"/>
    <property type="evidence" value="ECO:0007669"/>
    <property type="project" value="InterPro"/>
</dbReference>
<name>A0A2K8QM95_9GAMM</name>
<organism evidence="2 3">
    <name type="scientific">Dickeya fangzhongdai</name>
    <dbReference type="NCBI Taxonomy" id="1778540"/>
    <lineage>
        <taxon>Bacteria</taxon>
        <taxon>Pseudomonadati</taxon>
        <taxon>Pseudomonadota</taxon>
        <taxon>Gammaproteobacteria</taxon>
        <taxon>Enterobacterales</taxon>
        <taxon>Pectobacteriaceae</taxon>
        <taxon>Dickeya</taxon>
    </lineage>
</organism>
<dbReference type="RefSeq" id="WP_100849385.1">
    <property type="nucleotide sequence ID" value="NZ_BMJF01000001.1"/>
</dbReference>
<accession>A0A2K8QM95</accession>
<dbReference type="AlphaFoldDB" id="A0A2K8QM95"/>
<keyword evidence="2" id="KW-0413">Isomerase</keyword>
<dbReference type="InterPro" id="IPR001853">
    <property type="entry name" value="DSBA-like_thioredoxin_dom"/>
</dbReference>
<feature type="domain" description="DSBA-like thioredoxin" evidence="1">
    <location>
        <begin position="7"/>
        <end position="191"/>
    </location>
</feature>
<reference evidence="3" key="1">
    <citation type="journal article" date="2018" name="Genome Announc.">
        <title>Complete genome sequence of a Dickeya fangzhongdai type strain causing bleeding canker of pear tree trunks.</title>
        <authorList>
            <person name="Zhao Y."/>
            <person name="Tian Y."/>
            <person name="Li X."/>
            <person name="Hu B."/>
        </authorList>
    </citation>
    <scope>NUCLEOTIDE SEQUENCE [LARGE SCALE GENOMIC DNA]</scope>
    <source>
        <strain evidence="3">DSM 101947</strain>
    </source>
</reference>
<dbReference type="GeneID" id="66564523"/>
<dbReference type="Pfam" id="PF01323">
    <property type="entry name" value="DSBA"/>
    <property type="match status" value="1"/>
</dbReference>
<keyword evidence="3" id="KW-1185">Reference proteome</keyword>
<gene>
    <name evidence="2" type="ORF">CVE23_09285</name>
</gene>
<sequence length="212" mass="22959">MSKILHYVFDPLCGWCYGASPTVAALADHPAFRLELSPSGLFADEGARPTNDEFAAYAWSNDQRIARLTGQPFSERYRQQVLGDRQQAFDSGAATLALTAVALTEPSREVAALKAIQQARYVDARDVTRRESLAVLLSEAGMTLAAARLSQPDAALLAATQARIRQTRGVMSALGVHGVPTFIIEEGGRHQLVRSDAVYSDPQAFIKQLLSA</sequence>
<dbReference type="CDD" id="cd03025">
    <property type="entry name" value="DsbA_FrnE_like"/>
    <property type="match status" value="1"/>
</dbReference>